<reference evidence="3" key="1">
    <citation type="submission" date="2021-12" db="EMBL/GenBank/DDBJ databases">
        <title>Novel species in genus Dyadobacter.</title>
        <authorList>
            <person name="Ma C."/>
        </authorList>
    </citation>
    <scope>NUCLEOTIDE SEQUENCE</scope>
    <source>
        <strain evidence="3">LJ419</strain>
    </source>
</reference>
<dbReference type="Proteomes" id="UP001139000">
    <property type="component" value="Unassembled WGS sequence"/>
</dbReference>
<accession>A0A9X1THG7</accession>
<feature type="transmembrane region" description="Helical" evidence="1">
    <location>
        <begin position="12"/>
        <end position="31"/>
    </location>
</feature>
<organism evidence="3 4">
    <name type="scientific">Dyadobacter chenwenxiniae</name>
    <dbReference type="NCBI Taxonomy" id="2906456"/>
    <lineage>
        <taxon>Bacteria</taxon>
        <taxon>Pseudomonadati</taxon>
        <taxon>Bacteroidota</taxon>
        <taxon>Cytophagia</taxon>
        <taxon>Cytophagales</taxon>
        <taxon>Spirosomataceae</taxon>
        <taxon>Dyadobacter</taxon>
    </lineage>
</organism>
<feature type="domain" description="MacB-like periplasmic core" evidence="2">
    <location>
        <begin position="35"/>
        <end position="225"/>
    </location>
</feature>
<evidence type="ECO:0000259" key="2">
    <source>
        <dbReference type="Pfam" id="PF12704"/>
    </source>
</evidence>
<comment type="caution">
    <text evidence="3">The sequence shown here is derived from an EMBL/GenBank/DDBJ whole genome shotgun (WGS) entry which is preliminary data.</text>
</comment>
<keyword evidence="1" id="KW-0812">Transmembrane</keyword>
<evidence type="ECO:0000256" key="1">
    <source>
        <dbReference type="SAM" id="Phobius"/>
    </source>
</evidence>
<keyword evidence="4" id="KW-1185">Reference proteome</keyword>
<protein>
    <submittedName>
        <fullName evidence="3">ABC transporter permease</fullName>
    </submittedName>
</protein>
<dbReference type="Pfam" id="PF12704">
    <property type="entry name" value="MacB_PCD"/>
    <property type="match status" value="1"/>
</dbReference>
<evidence type="ECO:0000313" key="3">
    <source>
        <dbReference type="EMBL" id="MCF0064750.1"/>
    </source>
</evidence>
<sequence>MIDLNREVRTRIYFLYATASLCMLSAMYLKFHFDYDRFHAKSDRIYIVTTKLSTPYETTTTSISSGTTASTIKSDSKFVAQTARLAYSQVRMKGNSLLSANGLFADASILEIFDLPLVSGNKKTALYRPFSIVLTQDAAVKLFGHHNPLGKLVFLEDFDCAATVTAIAKNLPDNSQIKTDAFISMPTLVQLNDSYPDKSLEAISVITYILLKPNVSAKLTQEELSNSFSTGRVEKQKLLLNKKNIILKPLRATLLNPVLTRFEILSIYTASVTFFLMLLASVKRVIKIMLLQISLSSQYMTITLNQRNRKLAWKVCSVTAVTYLFSYFTSVGLMSGLKYIFNITMTESPYPPLYFGVGMLIIMLTTSIFISLWIAYRVPAEPIRTYLILKKKR</sequence>
<dbReference type="InterPro" id="IPR025857">
    <property type="entry name" value="MacB_PCD"/>
</dbReference>
<keyword evidence="1" id="KW-0472">Membrane</keyword>
<dbReference type="AlphaFoldDB" id="A0A9X1THG7"/>
<gene>
    <name evidence="3" type="ORF">LXM26_24780</name>
</gene>
<name>A0A9X1THG7_9BACT</name>
<dbReference type="EMBL" id="JAJTTC010000008">
    <property type="protein sequence ID" value="MCF0064750.1"/>
    <property type="molecule type" value="Genomic_DNA"/>
</dbReference>
<keyword evidence="1" id="KW-1133">Transmembrane helix</keyword>
<evidence type="ECO:0000313" key="4">
    <source>
        <dbReference type="Proteomes" id="UP001139000"/>
    </source>
</evidence>
<feature type="transmembrane region" description="Helical" evidence="1">
    <location>
        <begin position="311"/>
        <end position="333"/>
    </location>
</feature>
<proteinExistence type="predicted"/>
<dbReference type="RefSeq" id="WP_234657714.1">
    <property type="nucleotide sequence ID" value="NZ_CP094997.1"/>
</dbReference>
<feature type="transmembrane region" description="Helical" evidence="1">
    <location>
        <begin position="258"/>
        <end position="279"/>
    </location>
</feature>
<feature type="transmembrane region" description="Helical" evidence="1">
    <location>
        <begin position="353"/>
        <end position="376"/>
    </location>
</feature>